<organism evidence="2 3">
    <name type="scientific">Rubritalea tangerina</name>
    <dbReference type="NCBI Taxonomy" id="430798"/>
    <lineage>
        <taxon>Bacteria</taxon>
        <taxon>Pseudomonadati</taxon>
        <taxon>Verrucomicrobiota</taxon>
        <taxon>Verrucomicrobiia</taxon>
        <taxon>Verrucomicrobiales</taxon>
        <taxon>Rubritaleaceae</taxon>
        <taxon>Rubritalea</taxon>
    </lineage>
</organism>
<name>A0ABW4Z6W8_9BACT</name>
<keyword evidence="3" id="KW-1185">Reference proteome</keyword>
<proteinExistence type="predicted"/>
<comment type="caution">
    <text evidence="2">The sequence shown here is derived from an EMBL/GenBank/DDBJ whole genome shotgun (WGS) entry which is preliminary data.</text>
</comment>
<evidence type="ECO:0000313" key="3">
    <source>
        <dbReference type="Proteomes" id="UP001597389"/>
    </source>
</evidence>
<feature type="domain" description="DUF2314" evidence="1">
    <location>
        <begin position="52"/>
        <end position="114"/>
    </location>
</feature>
<accession>A0ABW4Z6W8</accession>
<evidence type="ECO:0000313" key="2">
    <source>
        <dbReference type="EMBL" id="MFD2157659.1"/>
    </source>
</evidence>
<dbReference type="EMBL" id="JBHUJB010000011">
    <property type="protein sequence ID" value="MFD2157659.1"/>
    <property type="molecule type" value="Genomic_DNA"/>
</dbReference>
<dbReference type="Proteomes" id="UP001597389">
    <property type="component" value="Unassembled WGS sequence"/>
</dbReference>
<reference evidence="3" key="1">
    <citation type="journal article" date="2019" name="Int. J. Syst. Evol. Microbiol.">
        <title>The Global Catalogue of Microorganisms (GCM) 10K type strain sequencing project: providing services to taxonomists for standard genome sequencing and annotation.</title>
        <authorList>
            <consortium name="The Broad Institute Genomics Platform"/>
            <consortium name="The Broad Institute Genome Sequencing Center for Infectious Disease"/>
            <person name="Wu L."/>
            <person name="Ma J."/>
        </authorList>
    </citation>
    <scope>NUCLEOTIDE SEQUENCE [LARGE SCALE GENOMIC DNA]</scope>
    <source>
        <strain evidence="3">CCUG 57942</strain>
    </source>
</reference>
<protein>
    <submittedName>
        <fullName evidence="2">DUF2314 domain-containing protein</fullName>
    </submittedName>
</protein>
<evidence type="ECO:0000259" key="1">
    <source>
        <dbReference type="Pfam" id="PF10077"/>
    </source>
</evidence>
<gene>
    <name evidence="2" type="ORF">ACFSW8_01975</name>
</gene>
<dbReference type="Pfam" id="PF10077">
    <property type="entry name" value="DUF2314"/>
    <property type="match status" value="1"/>
</dbReference>
<dbReference type="RefSeq" id="WP_377089276.1">
    <property type="nucleotide sequence ID" value="NZ_JBHSJL010000014.1"/>
</dbReference>
<dbReference type="InterPro" id="IPR018756">
    <property type="entry name" value="DUF2314"/>
</dbReference>
<sequence>MSAPEEDYPYATLEKDGYELEAVELENWQDQGFLEEPVPSDDERFSVEEGDIVKLIFHYAKPLKVQGKSFDAEHMWVVVTSNDKGYLTGFLDNEPHYTKLLAPGQELTFHPEHIVAIWRGE</sequence>